<keyword evidence="3" id="KW-1185">Reference proteome</keyword>
<dbReference type="EMBL" id="JBIACK010000004">
    <property type="protein sequence ID" value="MFE8701201.1"/>
    <property type="molecule type" value="Genomic_DNA"/>
</dbReference>
<proteinExistence type="predicted"/>
<dbReference type="Proteomes" id="UP001601059">
    <property type="component" value="Unassembled WGS sequence"/>
</dbReference>
<dbReference type="InterPro" id="IPR040809">
    <property type="entry name" value="LPD28"/>
</dbReference>
<name>A0ABW6KAK7_9BACI</name>
<evidence type="ECO:0000313" key="2">
    <source>
        <dbReference type="EMBL" id="MFE8701201.1"/>
    </source>
</evidence>
<dbReference type="RefSeq" id="WP_389361198.1">
    <property type="nucleotide sequence ID" value="NZ_JBIACK010000004.1"/>
</dbReference>
<evidence type="ECO:0000259" key="1">
    <source>
        <dbReference type="Pfam" id="PF18843"/>
    </source>
</evidence>
<evidence type="ECO:0000313" key="3">
    <source>
        <dbReference type="Proteomes" id="UP001601059"/>
    </source>
</evidence>
<dbReference type="Pfam" id="PF18843">
    <property type="entry name" value="LPD28"/>
    <property type="match status" value="1"/>
</dbReference>
<accession>A0ABW6KAK7</accession>
<gene>
    <name evidence="2" type="ORF">ACFYKX_11400</name>
</gene>
<feature type="domain" description="Large polyvalent protein associated" evidence="1">
    <location>
        <begin position="58"/>
        <end position="120"/>
    </location>
</feature>
<comment type="caution">
    <text evidence="2">The sequence shown here is derived from an EMBL/GenBank/DDBJ whole genome shotgun (WGS) entry which is preliminary data.</text>
</comment>
<sequence>MAKNATVRARVTESLKDRLTKAIALDGTTESEVLVQAVKSYTENVENKFSYLIRTANILFRGEQVVFMEARIRPEKRSPFRFYYELQHEDHPDIPVRIAESVTSNFFGTIISSERLEILEDILSSEEAALLATCS</sequence>
<reference evidence="2 3" key="1">
    <citation type="submission" date="2024-08" db="EMBL/GenBank/DDBJ databases">
        <title>Two novel Cytobacillus novel species.</title>
        <authorList>
            <person name="Liu G."/>
        </authorList>
    </citation>
    <scope>NUCLEOTIDE SEQUENCE [LARGE SCALE GENOMIC DNA]</scope>
    <source>
        <strain evidence="2 3">FJAT-54145</strain>
    </source>
</reference>
<protein>
    <submittedName>
        <fullName evidence="2">LPD28 domain-containing protein</fullName>
    </submittedName>
</protein>
<organism evidence="2 3">
    <name type="scientific">Cytobacillus spartinae</name>
    <dbReference type="NCBI Taxonomy" id="3299023"/>
    <lineage>
        <taxon>Bacteria</taxon>
        <taxon>Bacillati</taxon>
        <taxon>Bacillota</taxon>
        <taxon>Bacilli</taxon>
        <taxon>Bacillales</taxon>
        <taxon>Bacillaceae</taxon>
        <taxon>Cytobacillus</taxon>
    </lineage>
</organism>